<evidence type="ECO:0000256" key="2">
    <source>
        <dbReference type="ARBA" id="ARBA00022475"/>
    </source>
</evidence>
<dbReference type="Pfam" id="PF02687">
    <property type="entry name" value="FtsX"/>
    <property type="match status" value="1"/>
</dbReference>
<comment type="subcellular location">
    <subcellularLocation>
        <location evidence="1 6">Cell membrane</location>
        <topology evidence="1 6">Multi-pass membrane protein</topology>
    </subcellularLocation>
</comment>
<keyword evidence="2 6" id="KW-1003">Cell membrane</keyword>
<accession>A0ABX3H9W6</accession>
<dbReference type="PANTHER" id="PTHR46795">
    <property type="entry name" value="ABC TRANSPORTER PERMEASE-RELATED-RELATED"/>
    <property type="match status" value="1"/>
</dbReference>
<keyword evidence="4 6" id="KW-1133">Transmembrane helix</keyword>
<keyword evidence="5 6" id="KW-0472">Membrane</keyword>
<dbReference type="InterPro" id="IPR003838">
    <property type="entry name" value="ABC3_permease_C"/>
</dbReference>
<proteinExistence type="inferred from homology"/>
<dbReference type="RefSeq" id="WP_076111102.1">
    <property type="nucleotide sequence ID" value="NZ_MPTB01000016.1"/>
</dbReference>
<comment type="similarity">
    <text evidence="6">Belongs to the ABC-4 integral membrane protein family.</text>
</comment>
<reference evidence="8 9" key="1">
    <citation type="submission" date="2016-10" db="EMBL/GenBank/DDBJ databases">
        <title>Paenibacillus species isolates.</title>
        <authorList>
            <person name="Beno S.M."/>
        </authorList>
    </citation>
    <scope>NUCLEOTIDE SEQUENCE [LARGE SCALE GENOMIC DNA]</scope>
    <source>
        <strain evidence="8 9">FSL H7-0744</strain>
    </source>
</reference>
<evidence type="ECO:0000259" key="7">
    <source>
        <dbReference type="Pfam" id="PF02687"/>
    </source>
</evidence>
<dbReference type="EMBL" id="MPTB01000016">
    <property type="protein sequence ID" value="OMD47277.1"/>
    <property type="molecule type" value="Genomic_DNA"/>
</dbReference>
<feature type="transmembrane region" description="Helical" evidence="6">
    <location>
        <begin position="579"/>
        <end position="602"/>
    </location>
</feature>
<evidence type="ECO:0000313" key="8">
    <source>
        <dbReference type="EMBL" id="OMD47277.1"/>
    </source>
</evidence>
<comment type="caution">
    <text evidence="8">The sequence shown here is derived from an EMBL/GenBank/DDBJ whole genome shotgun (WGS) entry which is preliminary data.</text>
</comment>
<feature type="domain" description="ABC3 transporter permease C-terminal" evidence="7">
    <location>
        <begin position="61"/>
        <end position="178"/>
    </location>
</feature>
<evidence type="ECO:0000256" key="6">
    <source>
        <dbReference type="PIRNR" id="PIRNR018968"/>
    </source>
</evidence>
<protein>
    <recommendedName>
        <fullName evidence="7">ABC3 transporter permease C-terminal domain-containing protein</fullName>
    </recommendedName>
</protein>
<feature type="transmembrane region" description="Helical" evidence="6">
    <location>
        <begin position="231"/>
        <end position="257"/>
    </location>
</feature>
<keyword evidence="6" id="KW-0813">Transport</keyword>
<evidence type="ECO:0000256" key="1">
    <source>
        <dbReference type="ARBA" id="ARBA00004651"/>
    </source>
</evidence>
<evidence type="ECO:0000313" key="9">
    <source>
        <dbReference type="Proteomes" id="UP000187412"/>
    </source>
</evidence>
<dbReference type="PIRSF" id="PIRSF018968">
    <property type="entry name" value="ABC_permease_BceB"/>
    <property type="match status" value="1"/>
</dbReference>
<organism evidence="8 9">
    <name type="scientific">Paenibacillus borealis</name>
    <dbReference type="NCBI Taxonomy" id="160799"/>
    <lineage>
        <taxon>Bacteria</taxon>
        <taxon>Bacillati</taxon>
        <taxon>Bacillota</taxon>
        <taxon>Bacilli</taxon>
        <taxon>Bacillales</taxon>
        <taxon>Paenibacillaceae</taxon>
        <taxon>Paenibacillus</taxon>
    </lineage>
</organism>
<feature type="transmembrane region" description="Helical" evidence="6">
    <location>
        <begin position="52"/>
        <end position="75"/>
    </location>
</feature>
<keyword evidence="9" id="KW-1185">Reference proteome</keyword>
<dbReference type="Proteomes" id="UP000187412">
    <property type="component" value="Unassembled WGS sequence"/>
</dbReference>
<dbReference type="PANTHER" id="PTHR46795:SF1">
    <property type="entry name" value="ABC TRANSPORTER PERMEASE PROTEIN"/>
    <property type="match status" value="1"/>
</dbReference>
<feature type="transmembrane region" description="Helical" evidence="6">
    <location>
        <begin position="150"/>
        <end position="175"/>
    </location>
</feature>
<dbReference type="InterPro" id="IPR052536">
    <property type="entry name" value="ABC-4_Integral_Memb_Prot"/>
</dbReference>
<dbReference type="InterPro" id="IPR027022">
    <property type="entry name" value="ABC_permease_BceB-typ"/>
</dbReference>
<keyword evidence="3 6" id="KW-0812">Transmembrane</keyword>
<feature type="transmembrane region" description="Helical" evidence="6">
    <location>
        <begin position="21"/>
        <end position="40"/>
    </location>
</feature>
<sequence>MTFRDIAIKNFKRNFRNFFSYFICSAFAIMIFFLYAALFFNESIRKESADDLIWIVFLMSLAALTLFSVFFIHYAHSSFIKARSKEFAILMSLGMHKNDLKKITALENLMINLFSLLLGIITGTIFSRLFQNSAIDLLELKGVAYSLSPASFITTVGVFTCIFAVSQTLSSVKLSRLELSDLMKNSRMLDNSMNRNAVKLGIAGVLLVLLSTIFLVIVANQENLNSNPFLILAYILMCFTGIYMVIAHLGNTLIGLLKNKSFYYHHILPITEIHHKFNQNKRIMFILSILSGMSIFLVASPFSLLQLSGSIAERNPYDIEFVSVGGIHAIGKEQLQELLNGSSEPFKTMETTTFLSLAMNREGSKYDVLHSKPVISQQMYNLLTGESVEVPVGEAVNIITAWEPGMHGIEPGTALVLSDGSQAFSYTVKASYHGGWFATASTYPSSSGIIVNDHDYKEMLSKVGSGAIGTHYGVDFASWRGTEKFLQQLKHTLDAGDLDGSGTLFPVASKLDAYKELKKNYSLFVFVTSLIGILFFTAGGMVLYFKQYTEMGNAIVFFRKLYKIGISEKEVRSVVSAELLITFFVPLVLGSIFGYSFIYLITHVMSGSDILPEFMKNTTLVVAVYFVFQLSFYTMTKRKYSQEVVRKLSSAA</sequence>
<evidence type="ECO:0000256" key="5">
    <source>
        <dbReference type="ARBA" id="ARBA00023136"/>
    </source>
</evidence>
<evidence type="ECO:0000256" key="4">
    <source>
        <dbReference type="ARBA" id="ARBA00022989"/>
    </source>
</evidence>
<feature type="transmembrane region" description="Helical" evidence="6">
    <location>
        <begin position="521"/>
        <end position="545"/>
    </location>
</feature>
<feature type="transmembrane region" description="Helical" evidence="6">
    <location>
        <begin position="196"/>
        <end position="219"/>
    </location>
</feature>
<feature type="transmembrane region" description="Helical" evidence="6">
    <location>
        <begin position="283"/>
        <end position="305"/>
    </location>
</feature>
<feature type="transmembrane region" description="Helical" evidence="6">
    <location>
        <begin position="109"/>
        <end position="130"/>
    </location>
</feature>
<gene>
    <name evidence="8" type="ORF">BSK56_13930</name>
</gene>
<evidence type="ECO:0000256" key="3">
    <source>
        <dbReference type="ARBA" id="ARBA00022692"/>
    </source>
</evidence>
<feature type="transmembrane region" description="Helical" evidence="6">
    <location>
        <begin position="614"/>
        <end position="633"/>
    </location>
</feature>
<name>A0ABX3H9W6_PAEBO</name>